<dbReference type="InterPro" id="IPR008949">
    <property type="entry name" value="Isoprenoid_synthase_dom_sf"/>
</dbReference>
<dbReference type="Pfam" id="PF19086">
    <property type="entry name" value="Terpene_syn_C_2"/>
    <property type="match status" value="1"/>
</dbReference>
<evidence type="ECO:0000313" key="5">
    <source>
        <dbReference type="Proteomes" id="UP000321514"/>
    </source>
</evidence>
<organism evidence="2 5">
    <name type="scientific">Myxococcus fulvus</name>
    <dbReference type="NCBI Taxonomy" id="33"/>
    <lineage>
        <taxon>Bacteria</taxon>
        <taxon>Pseudomonadati</taxon>
        <taxon>Myxococcota</taxon>
        <taxon>Myxococcia</taxon>
        <taxon>Myxococcales</taxon>
        <taxon>Cystobacterineae</taxon>
        <taxon>Myxococcaceae</taxon>
        <taxon>Myxococcus</taxon>
    </lineage>
</organism>
<dbReference type="SUPFAM" id="SSF48576">
    <property type="entry name" value="Terpenoid synthases"/>
    <property type="match status" value="1"/>
</dbReference>
<dbReference type="Gene3D" id="1.10.600.10">
    <property type="entry name" value="Farnesyl Diphosphate Synthase"/>
    <property type="match status" value="1"/>
</dbReference>
<evidence type="ECO:0000313" key="2">
    <source>
        <dbReference type="EMBL" id="GEN07858.1"/>
    </source>
</evidence>
<name>A0A511T3E4_MYXFU</name>
<dbReference type="AlphaFoldDB" id="A0A511T3E4"/>
<comment type="caution">
    <text evidence="2">The sequence shown here is derived from an EMBL/GenBank/DDBJ whole genome shotgun (WGS) entry which is preliminary data.</text>
</comment>
<accession>A0A511T3E4</accession>
<evidence type="ECO:0000256" key="1">
    <source>
        <dbReference type="RuleBase" id="RU366034"/>
    </source>
</evidence>
<dbReference type="STRING" id="1334629.MFUL124B02_01475"/>
<gene>
    <name evidence="2" type="ORF">MFU01_28950</name>
    <name evidence="3" type="ORF">SAMN05443572_101116</name>
</gene>
<reference evidence="3 4" key="1">
    <citation type="submission" date="2016-10" db="EMBL/GenBank/DDBJ databases">
        <authorList>
            <person name="Varghese N."/>
            <person name="Submissions S."/>
        </authorList>
    </citation>
    <scope>NUCLEOTIDE SEQUENCE [LARGE SCALE GENOMIC DNA]</scope>
    <source>
        <strain evidence="3 4">DSM 16525</strain>
    </source>
</reference>
<comment type="similarity">
    <text evidence="1">Belongs to the terpene synthase family.</text>
</comment>
<dbReference type="GO" id="GO:0046872">
    <property type="term" value="F:metal ion binding"/>
    <property type="evidence" value="ECO:0007669"/>
    <property type="project" value="UniProtKB-KW"/>
</dbReference>
<dbReference type="GO" id="GO:0010333">
    <property type="term" value="F:terpene synthase activity"/>
    <property type="evidence" value="ECO:0007669"/>
    <property type="project" value="InterPro"/>
</dbReference>
<dbReference type="OrthoDB" id="2989600at2"/>
<comment type="cofactor">
    <cofactor evidence="1">
        <name>Mg(2+)</name>
        <dbReference type="ChEBI" id="CHEBI:18420"/>
    </cofactor>
</comment>
<keyword evidence="1" id="KW-0460">Magnesium</keyword>
<dbReference type="PANTHER" id="PTHR35201">
    <property type="entry name" value="TERPENE SYNTHASE"/>
    <property type="match status" value="1"/>
</dbReference>
<dbReference type="EMBL" id="BJXR01000025">
    <property type="protein sequence ID" value="GEN07858.1"/>
    <property type="molecule type" value="Genomic_DNA"/>
</dbReference>
<dbReference type="EMBL" id="FOIB01000001">
    <property type="protein sequence ID" value="SES77511.1"/>
    <property type="molecule type" value="Genomic_DNA"/>
</dbReference>
<proteinExistence type="inferred from homology"/>
<dbReference type="Proteomes" id="UP000321514">
    <property type="component" value="Unassembled WGS sequence"/>
</dbReference>
<dbReference type="InterPro" id="IPR034686">
    <property type="entry name" value="Terpene_cyclase-like_2"/>
</dbReference>
<evidence type="ECO:0000313" key="3">
    <source>
        <dbReference type="EMBL" id="SES77511.1"/>
    </source>
</evidence>
<sequence length="337" mass="38398">MNVAVNFPMPFVSLCSPDRDAARQRNFDWARRFGLVTHDADARRYRAWDIADLTARWLPHASGAALDLGLDAIIVATLIEEQFDGAQDLSPEKTHEDCDSLLAVLQEEGAGPVPDGVLATALADVWKRTCRGASLEWRRRAARHWRCYIEAFPEEAWWRQSDGAQTRDGYLELRRKSGAVYLMTDLTEKVNGFETTERARQVPGVRRLLDLTADLIDTMNDVCSVEKELMRGDVHNLVLVLQAERGWSRERALAEAHDDMRRWCKEFLEIEAGLAEVCARHLLSREETNDLLRLTQGLKESIGGHPDWYRVTGRYDRLIPKGEPSYPNDLMRPVARS</sequence>
<reference evidence="2 5" key="2">
    <citation type="submission" date="2019-07" db="EMBL/GenBank/DDBJ databases">
        <title>Whole genome shotgun sequence of Myxococcus fulvus NBRC 100333.</title>
        <authorList>
            <person name="Hosoyama A."/>
            <person name="Uohara A."/>
            <person name="Ohji S."/>
            <person name="Ichikawa N."/>
        </authorList>
    </citation>
    <scope>NUCLEOTIDE SEQUENCE [LARGE SCALE GENOMIC DNA]</scope>
    <source>
        <strain evidence="2 5">NBRC 100333</strain>
    </source>
</reference>
<dbReference type="Proteomes" id="UP000183760">
    <property type="component" value="Unassembled WGS sequence"/>
</dbReference>
<keyword evidence="1" id="KW-0456">Lyase</keyword>
<protein>
    <recommendedName>
        <fullName evidence="1">Terpene synthase</fullName>
        <ecNumber evidence="1">4.2.3.-</ecNumber>
    </recommendedName>
</protein>
<dbReference type="PANTHER" id="PTHR35201:SF4">
    <property type="entry name" value="BETA-PINACENE SYNTHASE-RELATED"/>
    <property type="match status" value="1"/>
</dbReference>
<evidence type="ECO:0000313" key="4">
    <source>
        <dbReference type="Proteomes" id="UP000183760"/>
    </source>
</evidence>
<keyword evidence="4" id="KW-1185">Reference proteome</keyword>
<keyword evidence="1" id="KW-0479">Metal-binding</keyword>
<dbReference type="EC" id="4.2.3.-" evidence="1"/>
<dbReference type="RefSeq" id="WP_074948329.1">
    <property type="nucleotide sequence ID" value="NZ_BJXR01000025.1"/>
</dbReference>